<evidence type="ECO:0000313" key="4">
    <source>
        <dbReference type="Proteomes" id="UP000799436"/>
    </source>
</evidence>
<sequence length="805" mass="87406">MNPSAMDFLPNNGDLPPPTPQQAEHPEDDCSAPSPISENPRLADAPARVFHQGSHGSMFKKIDMSGEYTISEAFEGAAAIIRSLNPDYYSMNLGTRVVNGKTEHYQNIHAAIKSSRWSTIENSSKRIMQLYNAREQKDDKLVLLFSVNATQQYCGLAEIVGPWEPKLRVDGWMERTGGAGVVGSFPITVRYLKNVPFSLFSEIKQDRNGHSVLNMWDGMRFDSEAGREVVETYVKLPHFTNILAWPSDDRGNRIAVGVPYKFQVAGAFGGPKHIQDSKDRKERDGTNNTRPVRGVLAGRGRVDMNTPRGGMGRGTNAALASANWRDRGSQLSDKDSDTGESAHHGSNTAVRHVPTALQLRTKPAPLQLGRTSDNIDTPRQSKYFTCVEDQNGDYIPVPSAVPDSVLCVMGTNGKLLPFDIAMAKPDNVIKVPSRDLSKSYAQTLQHAASTNVLSPVGLQSARGGNTLSASSASLGSAQGVVRNTVSANAMVLHPSRSNDQDVAAPSNGSASAGLIGSNRASTRVLQAQRSALPAGFIFGDHTDSAAASFSGEQGAVSGVEMPRKRPMVIYTGNVEATPSRFDCDAKSQTVPEKMEKWAQNTPTAYGSAEALQRPAMPTPLTALRPSISIADSFKTATADEASAFSAQIPVSKRGTFFGLLVEKDRYEKKLATMSREDKGEFFRVQMQANEIDKLLDRLVFEDDVDEDELAIPKPDSSPTRADTLGPEDSSSTVDKNGDRPFYQKKTVSEWSWDTNVKRNVDSLVNSPPSSEVVMQGRGNDASKRFISNPYEVLDDDSEGGGARLE</sequence>
<dbReference type="Proteomes" id="UP000799436">
    <property type="component" value="Unassembled WGS sequence"/>
</dbReference>
<accession>A0A6G1LCG2</accession>
<evidence type="ECO:0000259" key="2">
    <source>
        <dbReference type="PROSITE" id="PS50882"/>
    </source>
</evidence>
<gene>
    <name evidence="3" type="ORF">EJ03DRAFT_350372</name>
</gene>
<dbReference type="PROSITE" id="PS50882">
    <property type="entry name" value="YTH"/>
    <property type="match status" value="1"/>
</dbReference>
<feature type="region of interest" description="Disordered" evidence="1">
    <location>
        <begin position="269"/>
        <end position="293"/>
    </location>
</feature>
<dbReference type="GO" id="GO:0003729">
    <property type="term" value="F:mRNA binding"/>
    <property type="evidence" value="ECO:0007669"/>
    <property type="project" value="TreeGrafter"/>
</dbReference>
<dbReference type="PANTHER" id="PTHR12357:SF89">
    <property type="entry name" value="YTH DOMAIN-CONTAINING FAMILY PROTEIN"/>
    <property type="match status" value="1"/>
</dbReference>
<feature type="region of interest" description="Disordered" evidence="1">
    <location>
        <begin position="760"/>
        <end position="805"/>
    </location>
</feature>
<dbReference type="AlphaFoldDB" id="A0A6G1LCG2"/>
<dbReference type="EMBL" id="ML995825">
    <property type="protein sequence ID" value="KAF2770536.1"/>
    <property type="molecule type" value="Genomic_DNA"/>
</dbReference>
<name>A0A6G1LCG2_9PEZI</name>
<reference evidence="3" key="1">
    <citation type="journal article" date="2020" name="Stud. Mycol.">
        <title>101 Dothideomycetes genomes: a test case for predicting lifestyles and emergence of pathogens.</title>
        <authorList>
            <person name="Haridas S."/>
            <person name="Albert R."/>
            <person name="Binder M."/>
            <person name="Bloem J."/>
            <person name="Labutti K."/>
            <person name="Salamov A."/>
            <person name="Andreopoulos B."/>
            <person name="Baker S."/>
            <person name="Barry K."/>
            <person name="Bills G."/>
            <person name="Bluhm B."/>
            <person name="Cannon C."/>
            <person name="Castanera R."/>
            <person name="Culley D."/>
            <person name="Daum C."/>
            <person name="Ezra D."/>
            <person name="Gonzalez J."/>
            <person name="Henrissat B."/>
            <person name="Kuo A."/>
            <person name="Liang C."/>
            <person name="Lipzen A."/>
            <person name="Lutzoni F."/>
            <person name="Magnuson J."/>
            <person name="Mondo S."/>
            <person name="Nolan M."/>
            <person name="Ohm R."/>
            <person name="Pangilinan J."/>
            <person name="Park H.-J."/>
            <person name="Ramirez L."/>
            <person name="Alfaro M."/>
            <person name="Sun H."/>
            <person name="Tritt A."/>
            <person name="Yoshinaga Y."/>
            <person name="Zwiers L.-H."/>
            <person name="Turgeon B."/>
            <person name="Goodwin S."/>
            <person name="Spatafora J."/>
            <person name="Crous P."/>
            <person name="Grigoriev I."/>
        </authorList>
    </citation>
    <scope>NUCLEOTIDE SEQUENCE</scope>
    <source>
        <strain evidence="3">CBS 116005</strain>
    </source>
</reference>
<dbReference type="InterPro" id="IPR007275">
    <property type="entry name" value="YTH_domain"/>
</dbReference>
<dbReference type="OrthoDB" id="306690at2759"/>
<feature type="region of interest" description="Disordered" evidence="1">
    <location>
        <begin position="708"/>
        <end position="740"/>
    </location>
</feature>
<proteinExistence type="predicted"/>
<dbReference type="GO" id="GO:0005737">
    <property type="term" value="C:cytoplasm"/>
    <property type="evidence" value="ECO:0007669"/>
    <property type="project" value="TreeGrafter"/>
</dbReference>
<dbReference type="Gene3D" id="3.10.590.10">
    <property type="entry name" value="ph1033 like domains"/>
    <property type="match status" value="1"/>
</dbReference>
<dbReference type="PANTHER" id="PTHR12357">
    <property type="entry name" value="YTH YT521-B HOMOLOGY DOMAIN-CONTAINING"/>
    <property type="match status" value="1"/>
</dbReference>
<protein>
    <recommendedName>
        <fullName evidence="2">YTH domain-containing protein</fullName>
    </recommendedName>
</protein>
<dbReference type="Pfam" id="PF04146">
    <property type="entry name" value="YTH"/>
    <property type="match status" value="1"/>
</dbReference>
<keyword evidence="4" id="KW-1185">Reference proteome</keyword>
<dbReference type="InterPro" id="IPR045168">
    <property type="entry name" value="YTH_prot"/>
</dbReference>
<evidence type="ECO:0000256" key="1">
    <source>
        <dbReference type="SAM" id="MobiDB-lite"/>
    </source>
</evidence>
<dbReference type="GO" id="GO:0061157">
    <property type="term" value="P:mRNA destabilization"/>
    <property type="evidence" value="ECO:0007669"/>
    <property type="project" value="TreeGrafter"/>
</dbReference>
<feature type="compositionally biased region" description="Basic and acidic residues" evidence="1">
    <location>
        <begin position="324"/>
        <end position="343"/>
    </location>
</feature>
<feature type="domain" description="YTH" evidence="2">
    <location>
        <begin position="95"/>
        <end position="233"/>
    </location>
</feature>
<organism evidence="3 4">
    <name type="scientific">Teratosphaeria nubilosa</name>
    <dbReference type="NCBI Taxonomy" id="161662"/>
    <lineage>
        <taxon>Eukaryota</taxon>
        <taxon>Fungi</taxon>
        <taxon>Dikarya</taxon>
        <taxon>Ascomycota</taxon>
        <taxon>Pezizomycotina</taxon>
        <taxon>Dothideomycetes</taxon>
        <taxon>Dothideomycetidae</taxon>
        <taxon>Mycosphaerellales</taxon>
        <taxon>Teratosphaeriaceae</taxon>
        <taxon>Teratosphaeria</taxon>
    </lineage>
</organism>
<evidence type="ECO:0000313" key="3">
    <source>
        <dbReference type="EMBL" id="KAF2770536.1"/>
    </source>
</evidence>
<feature type="region of interest" description="Disordered" evidence="1">
    <location>
        <begin position="1"/>
        <end position="41"/>
    </location>
</feature>
<feature type="region of interest" description="Disordered" evidence="1">
    <location>
        <begin position="321"/>
        <end position="351"/>
    </location>
</feature>
<feature type="compositionally biased region" description="Basic and acidic residues" evidence="1">
    <location>
        <begin position="273"/>
        <end position="285"/>
    </location>
</feature>
<feature type="region of interest" description="Disordered" evidence="1">
    <location>
        <begin position="496"/>
        <end position="515"/>
    </location>
</feature>